<dbReference type="Pfam" id="PF04820">
    <property type="entry name" value="Trp_halogenase"/>
    <property type="match status" value="2"/>
</dbReference>
<dbReference type="RefSeq" id="WP_089373181.1">
    <property type="nucleotide sequence ID" value="NZ_BMEP01000004.1"/>
</dbReference>
<keyword evidence="4" id="KW-1185">Reference proteome</keyword>
<dbReference type="InterPro" id="IPR050816">
    <property type="entry name" value="Flavin-dep_Halogenase_NPB"/>
</dbReference>
<evidence type="ECO:0000313" key="4">
    <source>
        <dbReference type="Proteomes" id="UP000198379"/>
    </source>
</evidence>
<name>A0A239C9Z7_9FLAO</name>
<dbReference type="Proteomes" id="UP000198379">
    <property type="component" value="Unassembled WGS sequence"/>
</dbReference>
<dbReference type="PRINTS" id="PR00420">
    <property type="entry name" value="RNGMNOXGNASE"/>
</dbReference>
<dbReference type="EMBL" id="FZNY01000007">
    <property type="protein sequence ID" value="SNS16451.1"/>
    <property type="molecule type" value="Genomic_DNA"/>
</dbReference>
<gene>
    <name evidence="3" type="ORF">SAMN06265376_107184</name>
</gene>
<evidence type="ECO:0000256" key="1">
    <source>
        <dbReference type="ARBA" id="ARBA00023002"/>
    </source>
</evidence>
<protein>
    <submittedName>
        <fullName evidence="3">Dehydrogenase (Flavoprotein)</fullName>
    </submittedName>
</protein>
<dbReference type="PANTHER" id="PTHR43747">
    <property type="entry name" value="FAD-BINDING PROTEIN"/>
    <property type="match status" value="1"/>
</dbReference>
<dbReference type="AlphaFoldDB" id="A0A239C9Z7"/>
<reference evidence="3 4" key="1">
    <citation type="submission" date="2017-06" db="EMBL/GenBank/DDBJ databases">
        <authorList>
            <person name="Kim H.J."/>
            <person name="Triplett B.A."/>
        </authorList>
    </citation>
    <scope>NUCLEOTIDE SEQUENCE [LARGE SCALE GENOMIC DNA]</scope>
    <source>
        <strain evidence="3 4">DSM 25597</strain>
    </source>
</reference>
<organism evidence="3 4">
    <name type="scientific">Dokdonia pacifica</name>
    <dbReference type="NCBI Taxonomy" id="1627892"/>
    <lineage>
        <taxon>Bacteria</taxon>
        <taxon>Pseudomonadati</taxon>
        <taxon>Bacteroidota</taxon>
        <taxon>Flavobacteriia</taxon>
        <taxon>Flavobacteriales</taxon>
        <taxon>Flavobacteriaceae</taxon>
        <taxon>Dokdonia</taxon>
    </lineage>
</organism>
<sequence>MNSNIPDKCDVVVIGGGPAGSIASGILAKKGFEVVVLEKEKFPRNTVGESIIPTFWKFTDLIDASEDIENEGFLQKTGGIVAWEGQAKTLSFKSFGINRNALHVERDRFDQILLNKVKEKGGSVFEQMKVEHVDISNPNVAIVSYQNTITDESHVIRAKYVIDASGQRALFSKQKRSREFDKDFGFQAVWGYFDKSNFYDKNLNIRTFKERYDHGGMTVVSDIGNWGWSWKIMLREKVSVGIILSKKHQSSFKGGGTTLEERFDSFSKEIPLIGNMLLESSLISGSVKSIRDYAYKSTDLVYENCFLAGDAAAFVDPISSEGVPVSMYGGYLAAWAVSNSLRKPHRKEFYKNTFAQEYDKRLKIFKILAYPSKQIPDHLFKLGQKIIHSFSEQELLLILAQSNMTGRFETLNKLLGSNSVSREVKEVDLVAPTLL</sequence>
<keyword evidence="1" id="KW-0560">Oxidoreductase</keyword>
<dbReference type="InterPro" id="IPR006905">
    <property type="entry name" value="Flavin_halogenase"/>
</dbReference>
<proteinExistence type="predicted"/>
<keyword evidence="2" id="KW-0503">Monooxygenase</keyword>
<evidence type="ECO:0000256" key="2">
    <source>
        <dbReference type="ARBA" id="ARBA00023033"/>
    </source>
</evidence>
<dbReference type="GO" id="GO:0004497">
    <property type="term" value="F:monooxygenase activity"/>
    <property type="evidence" value="ECO:0007669"/>
    <property type="project" value="UniProtKB-KW"/>
</dbReference>
<dbReference type="SUPFAM" id="SSF51905">
    <property type="entry name" value="FAD/NAD(P)-binding domain"/>
    <property type="match status" value="1"/>
</dbReference>
<dbReference type="InterPro" id="IPR036188">
    <property type="entry name" value="FAD/NAD-bd_sf"/>
</dbReference>
<dbReference type="PANTHER" id="PTHR43747:SF5">
    <property type="entry name" value="FAD-BINDING DOMAIN-CONTAINING PROTEIN"/>
    <property type="match status" value="1"/>
</dbReference>
<accession>A0A239C9Z7</accession>
<dbReference type="Gene3D" id="3.30.9.100">
    <property type="match status" value="1"/>
</dbReference>
<dbReference type="Gene3D" id="3.50.50.60">
    <property type="entry name" value="FAD/NAD(P)-binding domain"/>
    <property type="match status" value="1"/>
</dbReference>
<evidence type="ECO:0000313" key="3">
    <source>
        <dbReference type="EMBL" id="SNS16451.1"/>
    </source>
</evidence>
<dbReference type="OrthoDB" id="9806565at2"/>